<keyword evidence="2" id="KW-0233">DNA recombination</keyword>
<dbReference type="GO" id="GO:0006310">
    <property type="term" value="P:DNA recombination"/>
    <property type="evidence" value="ECO:0007669"/>
    <property type="project" value="UniProtKB-KW"/>
</dbReference>
<dbReference type="InterPro" id="IPR052925">
    <property type="entry name" value="Phage_Integrase-like_Recomb"/>
</dbReference>
<evidence type="ECO:0000256" key="3">
    <source>
        <dbReference type="SAM" id="Phobius"/>
    </source>
</evidence>
<dbReference type="SUPFAM" id="SSF56349">
    <property type="entry name" value="DNA breaking-rejoining enzymes"/>
    <property type="match status" value="1"/>
</dbReference>
<dbReference type="InterPro" id="IPR010998">
    <property type="entry name" value="Integrase_recombinase_N"/>
</dbReference>
<evidence type="ECO:0000313" key="7">
    <source>
        <dbReference type="RefSeq" id="XP_026119849.1"/>
    </source>
</evidence>
<dbReference type="PANTHER" id="PTHR34605:SF3">
    <property type="entry name" value="P CELL-TYPE AGGLUTINATION PROTEIN MAP4-LIKE-RELATED"/>
    <property type="match status" value="1"/>
</dbReference>
<feature type="transmembrane region" description="Helical" evidence="3">
    <location>
        <begin position="20"/>
        <end position="45"/>
    </location>
</feature>
<evidence type="ECO:0000313" key="5">
    <source>
        <dbReference type="Proteomes" id="UP000515129"/>
    </source>
</evidence>
<dbReference type="Gene3D" id="1.10.150.130">
    <property type="match status" value="1"/>
</dbReference>
<dbReference type="PANTHER" id="PTHR34605">
    <property type="entry name" value="PHAGE_INTEGRASE DOMAIN-CONTAINING PROTEIN"/>
    <property type="match status" value="1"/>
</dbReference>
<sequence length="306" mass="34260">MSKGVAPSTFKAYTSAWSSFLMFCYSFQIPLFPILVTTVCSFLVFNFENRNLKISSIRRLLAGIQFYAKYFNPDFPSLFTDSSVRLLLKGFAKSSTNSPDKRLPFSLPLLQRLILSLRNGLFSIYSNILLEAVFLTAFYGFMRPGEFTSASKRFDPVRGLCLSDLHFSPNFFTLFLKHSKNDSSGSGVSITISKISNNFCPFTSMIRFLKIRPRSSDHSPLFSLSNGAPLSKTWFRSHLVSVLKNCSLSPSLYTGHSFRIGAATTAAERGVPTTAIKILGRWSSSAFESYIRPDLKTILEAQQALQ</sequence>
<dbReference type="InterPro" id="IPR013762">
    <property type="entry name" value="Integrase-like_cat_sf"/>
</dbReference>
<name>A0A6P6PGQ6_CARAU</name>
<proteinExistence type="predicted"/>
<organism evidence="5 7">
    <name type="scientific">Carassius auratus</name>
    <name type="common">Goldfish</name>
    <dbReference type="NCBI Taxonomy" id="7957"/>
    <lineage>
        <taxon>Eukaryota</taxon>
        <taxon>Metazoa</taxon>
        <taxon>Chordata</taxon>
        <taxon>Craniata</taxon>
        <taxon>Vertebrata</taxon>
        <taxon>Euteleostomi</taxon>
        <taxon>Actinopterygii</taxon>
        <taxon>Neopterygii</taxon>
        <taxon>Teleostei</taxon>
        <taxon>Ostariophysi</taxon>
        <taxon>Cypriniformes</taxon>
        <taxon>Cyprinidae</taxon>
        <taxon>Cyprininae</taxon>
        <taxon>Carassius</taxon>
    </lineage>
</organism>
<dbReference type="RefSeq" id="XP_026119849.1">
    <property type="nucleotide sequence ID" value="XM_026264064.1"/>
</dbReference>
<dbReference type="InterPro" id="IPR002104">
    <property type="entry name" value="Integrase_catalytic"/>
</dbReference>
<evidence type="ECO:0000313" key="6">
    <source>
        <dbReference type="RefSeq" id="XP_026119848.1"/>
    </source>
</evidence>
<keyword evidence="3" id="KW-0472">Membrane</keyword>
<dbReference type="RefSeq" id="XP_026119848.1">
    <property type="nucleotide sequence ID" value="XM_026264063.1"/>
</dbReference>
<accession>A0A6P6PGQ6</accession>
<dbReference type="AlphaFoldDB" id="A0A6P6PGQ6"/>
<keyword evidence="1" id="KW-0238">DNA-binding</keyword>
<evidence type="ECO:0000256" key="1">
    <source>
        <dbReference type="ARBA" id="ARBA00023125"/>
    </source>
</evidence>
<dbReference type="Gene3D" id="1.10.443.10">
    <property type="entry name" value="Intergrase catalytic core"/>
    <property type="match status" value="1"/>
</dbReference>
<protein>
    <submittedName>
        <fullName evidence="6 7">Uncharacterized protein LOC113099011 isoform X1</fullName>
    </submittedName>
</protein>
<gene>
    <name evidence="6 7" type="primary">LOC113099011</name>
</gene>
<evidence type="ECO:0000259" key="4">
    <source>
        <dbReference type="PROSITE" id="PS51898"/>
    </source>
</evidence>
<dbReference type="SUPFAM" id="SSF47823">
    <property type="entry name" value="lambda integrase-like, N-terminal domain"/>
    <property type="match status" value="1"/>
</dbReference>
<dbReference type="InterPro" id="IPR011010">
    <property type="entry name" value="DNA_brk_join_enz"/>
</dbReference>
<dbReference type="Proteomes" id="UP000515129">
    <property type="component" value="Unplaced"/>
</dbReference>
<dbReference type="KEGG" id="caua:113099011"/>
<feature type="transmembrane region" description="Helical" evidence="3">
    <location>
        <begin position="121"/>
        <end position="142"/>
    </location>
</feature>
<evidence type="ECO:0000256" key="2">
    <source>
        <dbReference type="ARBA" id="ARBA00023172"/>
    </source>
</evidence>
<keyword evidence="3" id="KW-0812">Transmembrane</keyword>
<dbReference type="GO" id="GO:0015074">
    <property type="term" value="P:DNA integration"/>
    <property type="evidence" value="ECO:0007669"/>
    <property type="project" value="InterPro"/>
</dbReference>
<keyword evidence="5" id="KW-1185">Reference proteome</keyword>
<feature type="domain" description="Tyr recombinase" evidence="4">
    <location>
        <begin position="102"/>
        <end position="303"/>
    </location>
</feature>
<reference evidence="6 7" key="1">
    <citation type="submission" date="2025-04" db="UniProtKB">
        <authorList>
            <consortium name="RefSeq"/>
        </authorList>
    </citation>
    <scope>IDENTIFICATION</scope>
    <source>
        <strain evidence="6 7">Wakin</strain>
        <tissue evidence="6 7">Muscle</tissue>
    </source>
</reference>
<dbReference type="GeneID" id="113099011"/>
<dbReference type="OrthoDB" id="8906724at2759"/>
<dbReference type="GO" id="GO:0003677">
    <property type="term" value="F:DNA binding"/>
    <property type="evidence" value="ECO:0007669"/>
    <property type="project" value="UniProtKB-KW"/>
</dbReference>
<dbReference type="PROSITE" id="PS51898">
    <property type="entry name" value="TYR_RECOMBINASE"/>
    <property type="match status" value="1"/>
</dbReference>
<keyword evidence="3" id="KW-1133">Transmembrane helix</keyword>